<reference evidence="1" key="1">
    <citation type="submission" date="2020-01" db="EMBL/GenBank/DDBJ databases">
        <authorList>
            <person name="Mishra B."/>
        </authorList>
    </citation>
    <scope>NUCLEOTIDE SEQUENCE [LARGE SCALE GENOMIC DNA]</scope>
</reference>
<comment type="caution">
    <text evidence="1">The sequence shown here is derived from an EMBL/GenBank/DDBJ whole genome shotgun (WGS) entry which is preliminary data.</text>
</comment>
<keyword evidence="2" id="KW-1185">Reference proteome</keyword>
<accession>A0A6D2JUR2</accession>
<name>A0A6D2JUR2_9BRAS</name>
<protein>
    <recommendedName>
        <fullName evidence="3">Ovate family protein</fullName>
    </recommendedName>
</protein>
<evidence type="ECO:0000313" key="2">
    <source>
        <dbReference type="Proteomes" id="UP000467841"/>
    </source>
</evidence>
<dbReference type="AlphaFoldDB" id="A0A6D2JUR2"/>
<dbReference type="EMBL" id="CACVBM020001238">
    <property type="protein sequence ID" value="CAA7040941.1"/>
    <property type="molecule type" value="Genomic_DNA"/>
</dbReference>
<sequence length="67" mass="7908">MHRLMPRTATSAIVEEGVEVVKILEDSYEDCKRFMMEMIVKKIFEVAELERFESGELQRESGELQRE</sequence>
<evidence type="ECO:0008006" key="3">
    <source>
        <dbReference type="Google" id="ProtNLM"/>
    </source>
</evidence>
<organism evidence="1 2">
    <name type="scientific">Microthlaspi erraticum</name>
    <dbReference type="NCBI Taxonomy" id="1685480"/>
    <lineage>
        <taxon>Eukaryota</taxon>
        <taxon>Viridiplantae</taxon>
        <taxon>Streptophyta</taxon>
        <taxon>Embryophyta</taxon>
        <taxon>Tracheophyta</taxon>
        <taxon>Spermatophyta</taxon>
        <taxon>Magnoliopsida</taxon>
        <taxon>eudicotyledons</taxon>
        <taxon>Gunneridae</taxon>
        <taxon>Pentapetalae</taxon>
        <taxon>rosids</taxon>
        <taxon>malvids</taxon>
        <taxon>Brassicales</taxon>
        <taxon>Brassicaceae</taxon>
        <taxon>Coluteocarpeae</taxon>
        <taxon>Microthlaspi</taxon>
    </lineage>
</organism>
<proteinExistence type="predicted"/>
<dbReference type="Proteomes" id="UP000467841">
    <property type="component" value="Unassembled WGS sequence"/>
</dbReference>
<evidence type="ECO:0000313" key="1">
    <source>
        <dbReference type="EMBL" id="CAA7040941.1"/>
    </source>
</evidence>
<gene>
    <name evidence="1" type="ORF">MERR_LOCUS28176</name>
</gene>